<comment type="caution">
    <text evidence="1">The sequence shown here is derived from an EMBL/GenBank/DDBJ whole genome shotgun (WGS) entry which is preliminary data.</text>
</comment>
<name>A0A0F8XA91_9ZZZZ</name>
<evidence type="ECO:0000313" key="1">
    <source>
        <dbReference type="EMBL" id="KKK66057.1"/>
    </source>
</evidence>
<gene>
    <name evidence="1" type="ORF">LCGC14_2967930</name>
</gene>
<sequence length="178" mass="18796">MAITSGDIKFKYSVKTGTAGNQETSTAFNSLGKYISTTEIPDAALNNLFDNVTGDQNAAGDVNYRCFFIHNAHATLTLMSAFIWISAEVPGGADMAFLVDSTVASPIGQASAQAKEVVNEYGAPSEPTFYTTTTKGVNISGSLLPGYCRAFWVRRTATNSAALDNDSVTLKVEGETAA</sequence>
<accession>A0A0F8XA91</accession>
<protein>
    <submittedName>
        <fullName evidence="1">Uncharacterized protein</fullName>
    </submittedName>
</protein>
<proteinExistence type="predicted"/>
<reference evidence="1" key="1">
    <citation type="journal article" date="2015" name="Nature">
        <title>Complex archaea that bridge the gap between prokaryotes and eukaryotes.</title>
        <authorList>
            <person name="Spang A."/>
            <person name="Saw J.H."/>
            <person name="Jorgensen S.L."/>
            <person name="Zaremba-Niedzwiedzka K."/>
            <person name="Martijn J."/>
            <person name="Lind A.E."/>
            <person name="van Eijk R."/>
            <person name="Schleper C."/>
            <person name="Guy L."/>
            <person name="Ettema T.J."/>
        </authorList>
    </citation>
    <scope>NUCLEOTIDE SEQUENCE</scope>
</reference>
<dbReference type="EMBL" id="LAZR01060263">
    <property type="protein sequence ID" value="KKK66057.1"/>
    <property type="molecule type" value="Genomic_DNA"/>
</dbReference>
<organism evidence="1">
    <name type="scientific">marine sediment metagenome</name>
    <dbReference type="NCBI Taxonomy" id="412755"/>
    <lineage>
        <taxon>unclassified sequences</taxon>
        <taxon>metagenomes</taxon>
        <taxon>ecological metagenomes</taxon>
    </lineage>
</organism>
<dbReference type="AlphaFoldDB" id="A0A0F8XA91"/>